<dbReference type="KEGG" id="tper:IWA51_10490"/>
<dbReference type="Proteomes" id="UP000595224">
    <property type="component" value="Chromosome"/>
</dbReference>
<name>A0A7T3V4R1_9SPIR</name>
<dbReference type="EMBL" id="CP064936">
    <property type="protein sequence ID" value="QQA00673.1"/>
    <property type="molecule type" value="Genomic_DNA"/>
</dbReference>
<reference evidence="1 2" key="1">
    <citation type="submission" date="2020-11" db="EMBL/GenBank/DDBJ databases">
        <title>Treponema Peruensis nv. sp., first commensal Treponema isolated from human feces.</title>
        <authorList>
            <person name="Belkhou C."/>
            <person name="Raes J."/>
        </authorList>
    </citation>
    <scope>NUCLEOTIDE SEQUENCE [LARGE SCALE GENOMIC DNA]</scope>
    <source>
        <strain evidence="1 2">RCC2812</strain>
    </source>
</reference>
<evidence type="ECO:0000313" key="1">
    <source>
        <dbReference type="EMBL" id="QQA00673.1"/>
    </source>
</evidence>
<organism evidence="1 2">
    <name type="scientific">Treponema peruense</name>
    <dbReference type="NCBI Taxonomy" id="2787628"/>
    <lineage>
        <taxon>Bacteria</taxon>
        <taxon>Pseudomonadati</taxon>
        <taxon>Spirochaetota</taxon>
        <taxon>Spirochaetia</taxon>
        <taxon>Spirochaetales</taxon>
        <taxon>Treponemataceae</taxon>
        <taxon>Treponema</taxon>
    </lineage>
</organism>
<evidence type="ECO:0000313" key="2">
    <source>
        <dbReference type="Proteomes" id="UP000595224"/>
    </source>
</evidence>
<dbReference type="Gene3D" id="3.40.190.10">
    <property type="entry name" value="Periplasmic binding protein-like II"/>
    <property type="match status" value="2"/>
</dbReference>
<keyword evidence="2" id="KW-1185">Reference proteome</keyword>
<sequence>MKKALLFTLAAVTACGMFTGCAKKSAAEGKVLNIACWNEEFQARFKDYFEAKGLVPDGVTVKWHITPNQDNAYQNRLDQQLLAQEKAPADEKIDLFLVEADYALKYVDTPFTLDVKKDIGLTDADLSKQYQYTKDVMTDKNGVLKGVTWQACPGGFIYRRSIAKDVLGTDKPEEVQKFLATWNDFDSVAAQAKSKGYFMLSGYDDAYRVFSDNITTPAVVDGKIEIDPLIKRWISQTKTYTEKGYNNKANLWSAESFKGAGKDGKVFGYFGPAWFIDFCLAPATKADPEGPNALGNGSYGDWAFCRGPQGFSWGGTWICAAAGTDNVDLIKDIMYTLTCDKATMTAIAMEMGDFTNNEEAMKEVAASDYKNPFLGGQNHISFFLDNAKSIHKDCMTPYDQGFTEKIQHAFADYFNGNVDEQTAYKNFYTSLIELYPNLKK</sequence>
<dbReference type="PROSITE" id="PS51257">
    <property type="entry name" value="PROKAR_LIPOPROTEIN"/>
    <property type="match status" value="1"/>
</dbReference>
<proteinExistence type="predicted"/>
<dbReference type="RefSeq" id="WP_198442381.1">
    <property type="nucleotide sequence ID" value="NZ_CBCSHE010000008.1"/>
</dbReference>
<dbReference type="AlphaFoldDB" id="A0A7T3V4R1"/>
<protein>
    <submittedName>
        <fullName evidence="1">Carbohydrate ABC transporter substrate-binding protein</fullName>
    </submittedName>
</protein>
<gene>
    <name evidence="1" type="ORF">IWA51_10490</name>
</gene>
<accession>A0A7T3V4R1</accession>
<dbReference type="SUPFAM" id="SSF53850">
    <property type="entry name" value="Periplasmic binding protein-like II"/>
    <property type="match status" value="1"/>
</dbReference>